<evidence type="ECO:0000259" key="1">
    <source>
        <dbReference type="Pfam" id="PF08241"/>
    </source>
</evidence>
<evidence type="ECO:0000313" key="2">
    <source>
        <dbReference type="EMBL" id="GID79830.1"/>
    </source>
</evidence>
<dbReference type="SUPFAM" id="SSF53335">
    <property type="entry name" value="S-adenosyl-L-methionine-dependent methyltransferases"/>
    <property type="match status" value="1"/>
</dbReference>
<dbReference type="InterPro" id="IPR013216">
    <property type="entry name" value="Methyltransf_11"/>
</dbReference>
<dbReference type="Proteomes" id="UP000609879">
    <property type="component" value="Unassembled WGS sequence"/>
</dbReference>
<keyword evidence="3" id="KW-1185">Reference proteome</keyword>
<gene>
    <name evidence="2" type="ORF">Ade02nite_84710</name>
</gene>
<dbReference type="RefSeq" id="WP_203776440.1">
    <property type="nucleotide sequence ID" value="NZ_BAAABO010000055.1"/>
</dbReference>
<proteinExistence type="predicted"/>
<dbReference type="Pfam" id="PF08241">
    <property type="entry name" value="Methyltransf_11"/>
    <property type="match status" value="1"/>
</dbReference>
<dbReference type="Gene3D" id="3.40.50.150">
    <property type="entry name" value="Vaccinia Virus protein VP39"/>
    <property type="match status" value="1"/>
</dbReference>
<protein>
    <recommendedName>
        <fullName evidence="1">Methyltransferase type 11 domain-containing protein</fullName>
    </recommendedName>
</protein>
<evidence type="ECO:0000313" key="3">
    <source>
        <dbReference type="Proteomes" id="UP000609879"/>
    </source>
</evidence>
<sequence length="232" mass="24887">MHIPSPVRSAARQAVRQLNRTLPGRRVQWGNIADLAPFSTMYGWDRGLPIDRHFIERFVAAHADRITGAVLEVRSALYAGRFGQPSGVTVLDVDPDNTEADLTADLNVAGSLPEAAYDCVILTQVLQYTRPADALRNVARSLRPGGHAIVTVPCLGRIDPEAPDADRLRWTPAGLRQVLGEAGLGGTVEGFGNAFLAAAYMLGVATEEVPPPWLDRQDDAFPIVACAVVAAT</sequence>
<comment type="caution">
    <text evidence="2">The sequence shown here is derived from an EMBL/GenBank/DDBJ whole genome shotgun (WGS) entry which is preliminary data.</text>
</comment>
<organism evidence="2 3">
    <name type="scientific">Paractinoplanes deccanensis</name>
    <dbReference type="NCBI Taxonomy" id="113561"/>
    <lineage>
        <taxon>Bacteria</taxon>
        <taxon>Bacillati</taxon>
        <taxon>Actinomycetota</taxon>
        <taxon>Actinomycetes</taxon>
        <taxon>Micromonosporales</taxon>
        <taxon>Micromonosporaceae</taxon>
        <taxon>Paractinoplanes</taxon>
    </lineage>
</organism>
<dbReference type="EMBL" id="BOMI01000178">
    <property type="protein sequence ID" value="GID79830.1"/>
    <property type="molecule type" value="Genomic_DNA"/>
</dbReference>
<dbReference type="InterPro" id="IPR029063">
    <property type="entry name" value="SAM-dependent_MTases_sf"/>
</dbReference>
<name>A0ABQ3YJ55_9ACTN</name>
<reference evidence="2 3" key="1">
    <citation type="submission" date="2021-01" db="EMBL/GenBank/DDBJ databases">
        <title>Whole genome shotgun sequence of Actinoplanes deccanensis NBRC 13994.</title>
        <authorList>
            <person name="Komaki H."/>
            <person name="Tamura T."/>
        </authorList>
    </citation>
    <scope>NUCLEOTIDE SEQUENCE [LARGE SCALE GENOMIC DNA]</scope>
    <source>
        <strain evidence="2 3">NBRC 13994</strain>
    </source>
</reference>
<feature type="domain" description="Methyltransferase type 11" evidence="1">
    <location>
        <begin position="103"/>
        <end position="150"/>
    </location>
</feature>
<accession>A0ABQ3YJ55</accession>